<dbReference type="Ensembl" id="ENSCCNT00000021167.1">
    <property type="protein sequence ID" value="ENSCCNP00000016230.1"/>
    <property type="gene ID" value="ENSCCNG00000016550.1"/>
</dbReference>
<evidence type="ECO:0000256" key="2">
    <source>
        <dbReference type="PROSITE-ProRule" id="PRU00191"/>
    </source>
</evidence>
<dbReference type="PROSITE" id="PS50001">
    <property type="entry name" value="SH2"/>
    <property type="match status" value="1"/>
</dbReference>
<dbReference type="PRINTS" id="PR00401">
    <property type="entry name" value="SH2DOMAIN"/>
</dbReference>
<dbReference type="SUPFAM" id="SSF55550">
    <property type="entry name" value="SH2 domain"/>
    <property type="match status" value="1"/>
</dbReference>
<feature type="domain" description="SH2" evidence="3">
    <location>
        <begin position="54"/>
        <end position="93"/>
    </location>
</feature>
<proteinExistence type="predicted"/>
<protein>
    <recommendedName>
        <fullName evidence="3">SH2 domain-containing protein</fullName>
    </recommendedName>
</protein>
<sequence>MQLLNKGTNAYLPCHRTLGVSNCPLEGAEPPLEVRLGAPCFRWALTALCPLPRWYHGAISRGDAENLLRLCKECSYLVRNSQTSKHDYSLSLK</sequence>
<dbReference type="InterPro" id="IPR051846">
    <property type="entry name" value="SH2_domain_adapters"/>
</dbReference>
<dbReference type="GO" id="GO:0001784">
    <property type="term" value="F:phosphotyrosine residue binding"/>
    <property type="evidence" value="ECO:0007669"/>
    <property type="project" value="TreeGrafter"/>
</dbReference>
<dbReference type="InterPro" id="IPR036860">
    <property type="entry name" value="SH2_dom_sf"/>
</dbReference>
<dbReference type="PANTHER" id="PTHR15127">
    <property type="entry name" value="HEAVYWEIGHT, ISOFORM A"/>
    <property type="match status" value="1"/>
</dbReference>
<name>A0A8C0WVL7_CASCN</name>
<accession>A0A8C0WVL7</accession>
<evidence type="ECO:0000313" key="4">
    <source>
        <dbReference type="Ensembl" id="ENSCCNP00000016230.1"/>
    </source>
</evidence>
<keyword evidence="1 2" id="KW-0727">SH2 domain</keyword>
<dbReference type="InterPro" id="IPR000980">
    <property type="entry name" value="SH2"/>
</dbReference>
<organism evidence="4">
    <name type="scientific">Castor canadensis</name>
    <name type="common">American beaver</name>
    <dbReference type="NCBI Taxonomy" id="51338"/>
    <lineage>
        <taxon>Eukaryota</taxon>
        <taxon>Metazoa</taxon>
        <taxon>Chordata</taxon>
        <taxon>Craniata</taxon>
        <taxon>Vertebrata</taxon>
        <taxon>Euteleostomi</taxon>
        <taxon>Mammalia</taxon>
        <taxon>Eutheria</taxon>
        <taxon>Euarchontoglires</taxon>
        <taxon>Glires</taxon>
        <taxon>Rodentia</taxon>
        <taxon>Castorimorpha</taxon>
        <taxon>Castoridae</taxon>
        <taxon>Castor</taxon>
    </lineage>
</organism>
<dbReference type="Gene3D" id="3.30.505.10">
    <property type="entry name" value="SH2 domain"/>
    <property type="match status" value="1"/>
</dbReference>
<evidence type="ECO:0000256" key="1">
    <source>
        <dbReference type="ARBA" id="ARBA00022999"/>
    </source>
</evidence>
<reference evidence="4" key="1">
    <citation type="submission" date="2023-09" db="UniProtKB">
        <authorList>
            <consortium name="Ensembl"/>
        </authorList>
    </citation>
    <scope>IDENTIFICATION</scope>
</reference>
<dbReference type="PANTHER" id="PTHR15127:SF31">
    <property type="entry name" value="SH2 DOMAIN-CONTAINING ADAPTER PROTEIN B"/>
    <property type="match status" value="1"/>
</dbReference>
<evidence type="ECO:0000259" key="3">
    <source>
        <dbReference type="PROSITE" id="PS50001"/>
    </source>
</evidence>
<dbReference type="Pfam" id="PF00017">
    <property type="entry name" value="SH2"/>
    <property type="match status" value="1"/>
</dbReference>
<dbReference type="AlphaFoldDB" id="A0A8C0WVL7"/>